<dbReference type="EMBL" id="BJLY01000002">
    <property type="protein sequence ID" value="GEB03403.1"/>
    <property type="molecule type" value="Genomic_DNA"/>
</dbReference>
<organism evidence="2 3">
    <name type="scientific">Gluconobacter roseus NBRC 3990</name>
    <dbReference type="NCBI Taxonomy" id="1307950"/>
    <lineage>
        <taxon>Bacteria</taxon>
        <taxon>Pseudomonadati</taxon>
        <taxon>Pseudomonadota</taxon>
        <taxon>Alphaproteobacteria</taxon>
        <taxon>Acetobacterales</taxon>
        <taxon>Acetobacteraceae</taxon>
        <taxon>Gluconobacter</taxon>
    </lineage>
</organism>
<dbReference type="Gene3D" id="2.60.120.260">
    <property type="entry name" value="Galactose-binding domain-like"/>
    <property type="match status" value="1"/>
</dbReference>
<dbReference type="InterPro" id="IPR000421">
    <property type="entry name" value="FA58C"/>
</dbReference>
<dbReference type="AlphaFoldDB" id="A0A4Y3M453"/>
<reference evidence="2 3" key="1">
    <citation type="submission" date="2019-06" db="EMBL/GenBank/DDBJ databases">
        <title>Whole genome shotgun sequence of Gluconobacter roseus NBRC 3990.</title>
        <authorList>
            <person name="Hosoyama A."/>
            <person name="Uohara A."/>
            <person name="Ohji S."/>
            <person name="Ichikawa N."/>
        </authorList>
    </citation>
    <scope>NUCLEOTIDE SEQUENCE [LARGE SCALE GENOMIC DNA]</scope>
    <source>
        <strain evidence="2 3">NBRC 3990</strain>
    </source>
</reference>
<dbReference type="RefSeq" id="WP_083541336.1">
    <property type="nucleotide sequence ID" value="NZ_BAQZ01000037.1"/>
</dbReference>
<dbReference type="Proteomes" id="UP000320772">
    <property type="component" value="Unassembled WGS sequence"/>
</dbReference>
<accession>A0A4Y3M453</accession>
<dbReference type="PANTHER" id="PTHR45713:SF15">
    <property type="entry name" value="F5_8 TYPE C DOMAIN-CONTAINING PROTEIN"/>
    <property type="match status" value="1"/>
</dbReference>
<protein>
    <recommendedName>
        <fullName evidence="1">F5/8 type C domain-containing protein</fullName>
    </recommendedName>
</protein>
<gene>
    <name evidence="2" type="ORF">GRO01_09790</name>
</gene>
<dbReference type="InterPro" id="IPR051941">
    <property type="entry name" value="BG_Antigen-Binding_Lectin"/>
</dbReference>
<proteinExistence type="predicted"/>
<evidence type="ECO:0000313" key="3">
    <source>
        <dbReference type="Proteomes" id="UP000320772"/>
    </source>
</evidence>
<name>A0A4Y3M453_9PROT</name>
<comment type="caution">
    <text evidence="2">The sequence shown here is derived from an EMBL/GenBank/DDBJ whole genome shotgun (WGS) entry which is preliminary data.</text>
</comment>
<evidence type="ECO:0000313" key="2">
    <source>
        <dbReference type="EMBL" id="GEB03403.1"/>
    </source>
</evidence>
<dbReference type="PANTHER" id="PTHR45713">
    <property type="entry name" value="FTP DOMAIN-CONTAINING PROTEIN"/>
    <property type="match status" value="1"/>
</dbReference>
<dbReference type="Pfam" id="PF22633">
    <property type="entry name" value="F5_F8_type_C_2"/>
    <property type="match status" value="1"/>
</dbReference>
<dbReference type="PROSITE" id="PS50022">
    <property type="entry name" value="FA58C_3"/>
    <property type="match status" value="1"/>
</dbReference>
<dbReference type="SUPFAM" id="SSF49785">
    <property type="entry name" value="Galactose-binding domain-like"/>
    <property type="match status" value="1"/>
</dbReference>
<feature type="domain" description="F5/8 type C" evidence="1">
    <location>
        <begin position="309"/>
        <end position="454"/>
    </location>
</feature>
<keyword evidence="3" id="KW-1185">Reference proteome</keyword>
<evidence type="ECO:0000259" key="1">
    <source>
        <dbReference type="PROSITE" id="PS50022"/>
    </source>
</evidence>
<sequence>MSKNEEVAVIYRTHYWNEDTEYLARKLYGQSLGYQFFVTCDETNKTIDVGNFNKISHTNDPASLGLKPKSGHEPNLWFDADFVFYYLVRSLPKVKYFFLIENDCSLNINLEELIKGVVEKDIDLVGQIFDPKENDWPQKTIDCYYGEVKQMLFPFVMLSRKLILKLYEERLRIKSMYDSDTASYSWPYCEAFISSYVYSTGGFKVINLNDLYDMSRYKFRPHNYIYSGISNIPNSIIHPVLGKDFLKKALEVLNVSEIFDPDSDLSKNLETFPSEISIPLLSEAILKLKSPQKVDSFWQLALKRRWIQSMPRKNIAFAKPALQSSVSEWSMEKELDKDARLVTEAFNHSTMWNHTAIEENPWWQVDLESSERIKTILIYPRHYLYERMNRFIISISDDGLNWNEIYSKNDDQPIYRGEDIGFVVDLDEYYTTRFIKMTLPGESAIHLTSFEVFE</sequence>
<dbReference type="InterPro" id="IPR008979">
    <property type="entry name" value="Galactose-bd-like_sf"/>
</dbReference>